<comment type="caution">
    <text evidence="2">The sequence shown here is derived from an EMBL/GenBank/DDBJ whole genome shotgun (WGS) entry which is preliminary data.</text>
</comment>
<protein>
    <submittedName>
        <fullName evidence="2">Uncharacterized protein</fullName>
    </submittedName>
</protein>
<reference evidence="2 3" key="2">
    <citation type="submission" date="2020-07" db="EMBL/GenBank/DDBJ databases">
        <title>Genome assembly of wild tea tree DASZ reveals pedigree and selection history of tea varieties.</title>
        <authorList>
            <person name="Zhang W."/>
        </authorList>
    </citation>
    <scope>NUCLEOTIDE SEQUENCE [LARGE SCALE GENOMIC DNA]</scope>
    <source>
        <strain evidence="3">cv. G240</strain>
        <tissue evidence="2">Leaf</tissue>
    </source>
</reference>
<dbReference type="EMBL" id="JACBKZ010000014">
    <property type="protein sequence ID" value="KAF5933353.1"/>
    <property type="molecule type" value="Genomic_DNA"/>
</dbReference>
<feature type="compositionally biased region" description="Pro residues" evidence="1">
    <location>
        <begin position="45"/>
        <end position="67"/>
    </location>
</feature>
<dbReference type="AlphaFoldDB" id="A0A7J7FY68"/>
<dbReference type="Proteomes" id="UP000593564">
    <property type="component" value="Unassembled WGS sequence"/>
</dbReference>
<evidence type="ECO:0000313" key="3">
    <source>
        <dbReference type="Proteomes" id="UP000593564"/>
    </source>
</evidence>
<sequence length="205" mass="22526">MLYCLQIIMERKRKPDHPRRMMSDVLHNRTSVAPPSEDASHRPPSEGPLVPPPSEGPLVPPHRPPSVAPQQLPCTQPPRLPSVRPPSVAPQQLASRLESSAYELSADPSSSSQPTSGHVSSSSISTRRGRGCAKGIKEWGTGKKLDIQFDENYCPIGDNVAKLTTQLGIIVRNGNIVPLTFLDWNNVPDDIVDAIWKDVKVKVYF</sequence>
<gene>
    <name evidence="2" type="ORF">HYC85_029524</name>
</gene>
<evidence type="ECO:0000256" key="1">
    <source>
        <dbReference type="SAM" id="MobiDB-lite"/>
    </source>
</evidence>
<reference evidence="3" key="1">
    <citation type="journal article" date="2020" name="Nat. Commun.">
        <title>Genome assembly of wild tea tree DASZ reveals pedigree and selection history of tea varieties.</title>
        <authorList>
            <person name="Zhang W."/>
            <person name="Zhang Y."/>
            <person name="Qiu H."/>
            <person name="Guo Y."/>
            <person name="Wan H."/>
            <person name="Zhang X."/>
            <person name="Scossa F."/>
            <person name="Alseekh S."/>
            <person name="Zhang Q."/>
            <person name="Wang P."/>
            <person name="Xu L."/>
            <person name="Schmidt M.H."/>
            <person name="Jia X."/>
            <person name="Li D."/>
            <person name="Zhu A."/>
            <person name="Guo F."/>
            <person name="Chen W."/>
            <person name="Ni D."/>
            <person name="Usadel B."/>
            <person name="Fernie A.R."/>
            <person name="Wen W."/>
        </authorList>
    </citation>
    <scope>NUCLEOTIDE SEQUENCE [LARGE SCALE GENOMIC DNA]</scope>
    <source>
        <strain evidence="3">cv. G240</strain>
    </source>
</reference>
<keyword evidence="3" id="KW-1185">Reference proteome</keyword>
<evidence type="ECO:0000313" key="2">
    <source>
        <dbReference type="EMBL" id="KAF5933353.1"/>
    </source>
</evidence>
<feature type="compositionally biased region" description="Low complexity" evidence="1">
    <location>
        <begin position="105"/>
        <end position="126"/>
    </location>
</feature>
<organism evidence="2 3">
    <name type="scientific">Camellia sinensis</name>
    <name type="common">Tea plant</name>
    <name type="synonym">Thea sinensis</name>
    <dbReference type="NCBI Taxonomy" id="4442"/>
    <lineage>
        <taxon>Eukaryota</taxon>
        <taxon>Viridiplantae</taxon>
        <taxon>Streptophyta</taxon>
        <taxon>Embryophyta</taxon>
        <taxon>Tracheophyta</taxon>
        <taxon>Spermatophyta</taxon>
        <taxon>Magnoliopsida</taxon>
        <taxon>eudicotyledons</taxon>
        <taxon>Gunneridae</taxon>
        <taxon>Pentapetalae</taxon>
        <taxon>asterids</taxon>
        <taxon>Ericales</taxon>
        <taxon>Theaceae</taxon>
        <taxon>Camellia</taxon>
    </lineage>
</organism>
<name>A0A7J7FY68_CAMSI</name>
<accession>A0A7J7FY68</accession>
<feature type="compositionally biased region" description="Pro residues" evidence="1">
    <location>
        <begin position="75"/>
        <end position="88"/>
    </location>
</feature>
<proteinExistence type="predicted"/>
<feature type="region of interest" description="Disordered" evidence="1">
    <location>
        <begin position="12"/>
        <end position="131"/>
    </location>
</feature>